<dbReference type="PANTHER" id="PTHR11799">
    <property type="entry name" value="PARAOXONASE"/>
    <property type="match status" value="1"/>
</dbReference>
<dbReference type="PANTHER" id="PTHR11799:SF12">
    <property type="entry name" value="PARAOXONASE-RELATED"/>
    <property type="match status" value="1"/>
</dbReference>
<evidence type="ECO:0000313" key="1">
    <source>
        <dbReference type="EMBL" id="TNY23594.1"/>
    </source>
</evidence>
<proteinExistence type="predicted"/>
<name>A0A5C5G5H6_9BASI</name>
<evidence type="ECO:0000313" key="2">
    <source>
        <dbReference type="Proteomes" id="UP000311382"/>
    </source>
</evidence>
<reference evidence="1 2" key="1">
    <citation type="submission" date="2019-03" db="EMBL/GenBank/DDBJ databases">
        <title>Rhodosporidium diobovatum UCD-FST 08-225 genome sequencing, assembly, and annotation.</title>
        <authorList>
            <person name="Fakankun I.U."/>
            <person name="Fristensky B."/>
            <person name="Levin D.B."/>
        </authorList>
    </citation>
    <scope>NUCLEOTIDE SEQUENCE [LARGE SCALE GENOMIC DNA]</scope>
    <source>
        <strain evidence="1 2">UCD-FST 08-225</strain>
    </source>
</reference>
<keyword evidence="2" id="KW-1185">Reference proteome</keyword>
<accession>A0A5C5G5H6</accession>
<dbReference type="Proteomes" id="UP000311382">
    <property type="component" value="Unassembled WGS sequence"/>
</dbReference>
<dbReference type="EMBL" id="SOZI01000010">
    <property type="protein sequence ID" value="TNY23594.1"/>
    <property type="molecule type" value="Genomic_DNA"/>
</dbReference>
<dbReference type="InterPro" id="IPR011042">
    <property type="entry name" value="6-blade_b-propeller_TolB-like"/>
</dbReference>
<organism evidence="1 2">
    <name type="scientific">Rhodotorula diobovata</name>
    <dbReference type="NCBI Taxonomy" id="5288"/>
    <lineage>
        <taxon>Eukaryota</taxon>
        <taxon>Fungi</taxon>
        <taxon>Dikarya</taxon>
        <taxon>Basidiomycota</taxon>
        <taxon>Pucciniomycotina</taxon>
        <taxon>Microbotryomycetes</taxon>
        <taxon>Sporidiobolales</taxon>
        <taxon>Sporidiobolaceae</taxon>
        <taxon>Rhodotorula</taxon>
    </lineage>
</organism>
<dbReference type="AlphaFoldDB" id="A0A5C5G5H6"/>
<dbReference type="Gene3D" id="2.120.10.30">
    <property type="entry name" value="TolB, C-terminal domain"/>
    <property type="match status" value="1"/>
</dbReference>
<sequence length="395" mass="43418">MSFLSLKRYKLGTLALGAAFLAVIVNRKVDRAGVYRTVSPLNNDDCFNVPGLEACEDARWVDQESGLAYLACSSQEARMNWVPATLHLNASQLPTVSTDYIALFDINTRKHKRVELQGLPPAANGIWVHAIEVYRSPSSPSNLTLFVNSHRPPADRSLAPTQGADSVVEIFETEVGSNSARWVKTVRHPLVRTPNSVAAVNERQFYVSNDHRHKVHWTRKWEVLKSVPSDIIFCDASGPGDAQCMVAADQVVYPNGNGPNGLVYQASTIEGLMRVWQAQPNHTLTPVEEVHINRHFDNVHVNAATGDIFLTALTKLFDFMAAGKDGGRSGIPPAVEVFRVREDKKKSGGKRYTSERVFGDSGEVVMGSTAAAPYQDKLLLTGLFSPHVVVCTLKQ</sequence>
<gene>
    <name evidence="1" type="ORF">DMC30DRAFT_347273</name>
</gene>
<dbReference type="SUPFAM" id="SSF63829">
    <property type="entry name" value="Calcium-dependent phosphotriesterase"/>
    <property type="match status" value="1"/>
</dbReference>
<protein>
    <submittedName>
        <fullName evidence="1">Serum paraoxonase/arylesterase</fullName>
    </submittedName>
</protein>
<dbReference type="OrthoDB" id="5307922at2759"/>
<dbReference type="InterPro" id="IPR051288">
    <property type="entry name" value="Serum_paraoxonase/arylesterase"/>
</dbReference>
<comment type="caution">
    <text evidence="1">The sequence shown here is derived from an EMBL/GenBank/DDBJ whole genome shotgun (WGS) entry which is preliminary data.</text>
</comment>